<evidence type="ECO:0000256" key="10">
    <source>
        <dbReference type="HAMAP-Rule" id="MF_00230"/>
    </source>
</evidence>
<dbReference type="PANTHER" id="PTHR43463:SF1">
    <property type="entry name" value="NICOTINATE-NUCLEOTIDE--DIMETHYLBENZIMIDAZOLE PHOSPHORIBOSYLTRANSFERASE"/>
    <property type="match status" value="1"/>
</dbReference>
<comment type="pathway">
    <text evidence="1 10">Nucleoside biosynthesis; alpha-ribazole biosynthesis; alpha-ribazole from 5,6-dimethylbenzimidazole: step 1/2.</text>
</comment>
<reference evidence="11 12" key="1">
    <citation type="journal article" date="2015" name="PLoS Negl. Trop. Dis.">
        <title>Distribution of Plasmids in Distinct Leptospira Pathogenic Species.</title>
        <authorList>
            <person name="Wang Y."/>
            <person name="Zhuang X."/>
            <person name="Zhong Y."/>
            <person name="Zhang C."/>
            <person name="Zhang Y."/>
            <person name="Zeng L."/>
            <person name="Zhu Y."/>
            <person name="He P."/>
            <person name="Dong K."/>
            <person name="Pal U."/>
            <person name="Guo X."/>
            <person name="Qin J."/>
        </authorList>
    </citation>
    <scope>NUCLEOTIDE SEQUENCE [LARGE SCALE GENOMIC DNA]</scope>
    <source>
        <strain evidence="11 12">56604</strain>
    </source>
</reference>
<sequence length="393" mass="43327">MLYCRHSLFRRYSARRFDLYLDSFRDFRPSRIKSESEFYKKRNKGGTFRLNPNELIVKLQSKIDLKTKPPGSLGTLESLALQIGLIQNTDSPELKSPHILVFAGDHGLANSGVSAYPKEVTYQMVFNFLNGGAAINAFCKQNSIRLKVVDAGVDFSFSDDSTFLHPDFIDAKVGFGTKNILMESAMTKEECNQALEKGAFISTKKVSSNCNVIGFGEMGIGNTSSASLITASVLKKDLREVTGKGTGLNDQKFQKKITILEECLCKHQSSLRTPFEVLQTFGGFEIAMMIGAMIDSAKKGRIILVDGFIATSAFLIAHKMEPTILKNAVFCHKSVEPGHIHLLEEWNAKPLLDLGLRLGEGTGCAIAFPILLSAITFLNDMASFESAKVDQKL</sequence>
<dbReference type="UniPathway" id="UPA00061">
    <property type="reaction ID" value="UER00516"/>
</dbReference>
<dbReference type="Proteomes" id="UP000058857">
    <property type="component" value="Chromosome 1"/>
</dbReference>
<dbReference type="InterPro" id="IPR017846">
    <property type="entry name" value="Nict_dMeBzImd_PRibTrfase_bact"/>
</dbReference>
<evidence type="ECO:0000256" key="7">
    <source>
        <dbReference type="ARBA" id="ARBA00022679"/>
    </source>
</evidence>
<name>A0A0S2IWA5_LEPBO</name>
<evidence type="ECO:0000256" key="6">
    <source>
        <dbReference type="ARBA" id="ARBA00022676"/>
    </source>
</evidence>
<dbReference type="Gene3D" id="1.10.1610.10">
    <property type="match status" value="1"/>
</dbReference>
<evidence type="ECO:0000256" key="3">
    <source>
        <dbReference type="ARBA" id="ARBA00011991"/>
    </source>
</evidence>
<dbReference type="AlphaFoldDB" id="A0A0S2IWA5"/>
<evidence type="ECO:0000256" key="9">
    <source>
        <dbReference type="ARBA" id="ARBA00047340"/>
    </source>
</evidence>
<dbReference type="HAMAP" id="MF_00230">
    <property type="entry name" value="CobT"/>
    <property type="match status" value="1"/>
</dbReference>
<dbReference type="EC" id="2.4.2.21" evidence="3 10"/>
<proteinExistence type="inferred from homology"/>
<dbReference type="PATRIC" id="fig|280505.15.peg.3682"/>
<keyword evidence="5 10" id="KW-0169">Cobalamin biosynthesis</keyword>
<comment type="similarity">
    <text evidence="2 10">Belongs to the CobT family.</text>
</comment>
<dbReference type="SUPFAM" id="SSF52733">
    <property type="entry name" value="Nicotinate mononucleotide:5,6-dimethylbenzimidazole phosphoribosyltransferase (CobT)"/>
    <property type="match status" value="1"/>
</dbReference>
<evidence type="ECO:0000256" key="4">
    <source>
        <dbReference type="ARBA" id="ARBA00015486"/>
    </source>
</evidence>
<gene>
    <name evidence="10" type="primary">cobT</name>
    <name evidence="11" type="ORF">LBBP_03779</name>
</gene>
<organism evidence="11">
    <name type="scientific">Leptospira borgpetersenii serovar Ballum</name>
    <dbReference type="NCBI Taxonomy" id="280505"/>
    <lineage>
        <taxon>Bacteria</taxon>
        <taxon>Pseudomonadati</taxon>
        <taxon>Spirochaetota</taxon>
        <taxon>Spirochaetia</taxon>
        <taxon>Leptospirales</taxon>
        <taxon>Leptospiraceae</taxon>
        <taxon>Leptospira</taxon>
    </lineage>
</organism>
<evidence type="ECO:0000256" key="2">
    <source>
        <dbReference type="ARBA" id="ARBA00007110"/>
    </source>
</evidence>
<dbReference type="NCBIfam" id="TIGR03160">
    <property type="entry name" value="cobT_DBIPRT"/>
    <property type="match status" value="1"/>
</dbReference>
<comment type="function">
    <text evidence="10">Catalyzes the synthesis of alpha-ribazole-5'-phosphate from nicotinate mononucleotide (NAMN) and 5,6-dimethylbenzimidazole (DMB).</text>
</comment>
<dbReference type="GO" id="GO:0008939">
    <property type="term" value="F:nicotinate-nucleotide-dimethylbenzimidazole phosphoribosyltransferase activity"/>
    <property type="evidence" value="ECO:0007669"/>
    <property type="project" value="UniProtKB-UniRule"/>
</dbReference>
<dbReference type="EMBL" id="CP012029">
    <property type="protein sequence ID" value="ALO27946.1"/>
    <property type="molecule type" value="Genomic_DNA"/>
</dbReference>
<dbReference type="FunFam" id="3.40.50.10210:FF:000001">
    <property type="entry name" value="Nicotinate-nucleotide--dimethylbenzimidazole phosphoribosyltransferase"/>
    <property type="match status" value="1"/>
</dbReference>
<dbReference type="Gene3D" id="3.40.50.10210">
    <property type="match status" value="1"/>
</dbReference>
<comment type="catalytic activity">
    <reaction evidence="9 10">
        <text>5,6-dimethylbenzimidazole + nicotinate beta-D-ribonucleotide = alpha-ribazole 5'-phosphate + nicotinate + H(+)</text>
        <dbReference type="Rhea" id="RHEA:11196"/>
        <dbReference type="ChEBI" id="CHEBI:15378"/>
        <dbReference type="ChEBI" id="CHEBI:15890"/>
        <dbReference type="ChEBI" id="CHEBI:32544"/>
        <dbReference type="ChEBI" id="CHEBI:57502"/>
        <dbReference type="ChEBI" id="CHEBI:57918"/>
        <dbReference type="EC" id="2.4.2.21"/>
    </reaction>
</comment>
<accession>A0A0S2IWA5</accession>
<keyword evidence="6 10" id="KW-0328">Glycosyltransferase</keyword>
<dbReference type="InterPro" id="IPR036087">
    <property type="entry name" value="Nict_dMeBzImd_PRibTrfase_sf"/>
</dbReference>
<dbReference type="NCBIfam" id="NF000996">
    <property type="entry name" value="PRK00105.1"/>
    <property type="match status" value="1"/>
</dbReference>
<evidence type="ECO:0000313" key="12">
    <source>
        <dbReference type="Proteomes" id="UP000058857"/>
    </source>
</evidence>
<dbReference type="CDD" id="cd02439">
    <property type="entry name" value="DMB-PRT_CobT"/>
    <property type="match status" value="1"/>
</dbReference>
<evidence type="ECO:0000256" key="5">
    <source>
        <dbReference type="ARBA" id="ARBA00022573"/>
    </source>
</evidence>
<evidence type="ECO:0000313" key="11">
    <source>
        <dbReference type="EMBL" id="ALO27946.1"/>
    </source>
</evidence>
<dbReference type="InterPro" id="IPR023195">
    <property type="entry name" value="Nict_dMeBzImd_PRibTrfase_N"/>
</dbReference>
<evidence type="ECO:0000256" key="8">
    <source>
        <dbReference type="ARBA" id="ARBA00030686"/>
    </source>
</evidence>
<evidence type="ECO:0000256" key="1">
    <source>
        <dbReference type="ARBA" id="ARBA00005049"/>
    </source>
</evidence>
<dbReference type="Pfam" id="PF02277">
    <property type="entry name" value="DBI_PRT"/>
    <property type="match status" value="1"/>
</dbReference>
<dbReference type="PANTHER" id="PTHR43463">
    <property type="entry name" value="NICOTINATE-NUCLEOTIDE--DIMETHYLBENZIMIDAZOLE PHOSPHORIBOSYLTRANSFERASE"/>
    <property type="match status" value="1"/>
</dbReference>
<dbReference type="InterPro" id="IPR003200">
    <property type="entry name" value="Nict_dMeBzImd_PRibTrfase"/>
</dbReference>
<feature type="active site" description="Proton acceptor" evidence="10">
    <location>
        <position position="360"/>
    </location>
</feature>
<dbReference type="GO" id="GO:0009236">
    <property type="term" value="P:cobalamin biosynthetic process"/>
    <property type="evidence" value="ECO:0007669"/>
    <property type="project" value="UniProtKB-UniRule"/>
</dbReference>
<keyword evidence="7 10" id="KW-0808">Transferase</keyword>
<protein>
    <recommendedName>
        <fullName evidence="4 10">Nicotinate-nucleotide--dimethylbenzimidazole phosphoribosyltransferase</fullName>
        <shortName evidence="10">NN:DBI PRT</shortName>
        <ecNumber evidence="3 10">2.4.2.21</ecNumber>
    </recommendedName>
    <alternativeName>
        <fullName evidence="8 10">N(1)-alpha-phosphoribosyltransferase</fullName>
    </alternativeName>
</protein>